<feature type="domain" description="Diphosphomevalonate decarboxylase-like N-terminal" evidence="17">
    <location>
        <begin position="23"/>
        <end position="196"/>
    </location>
</feature>
<comment type="catalytic activity">
    <reaction evidence="14 15">
        <text>(R)-5-diphosphomevalonate + ATP = isopentenyl diphosphate + ADP + phosphate + CO2</text>
        <dbReference type="Rhea" id="RHEA:23732"/>
        <dbReference type="ChEBI" id="CHEBI:16526"/>
        <dbReference type="ChEBI" id="CHEBI:30616"/>
        <dbReference type="ChEBI" id="CHEBI:43474"/>
        <dbReference type="ChEBI" id="CHEBI:57557"/>
        <dbReference type="ChEBI" id="CHEBI:128769"/>
        <dbReference type="ChEBI" id="CHEBI:456216"/>
        <dbReference type="EC" id="4.1.1.33"/>
    </reaction>
</comment>
<feature type="domain" description="Mvd1 C-terminal" evidence="16">
    <location>
        <begin position="210"/>
        <end position="407"/>
    </location>
</feature>
<dbReference type="InterPro" id="IPR029765">
    <property type="entry name" value="Mev_diP_decarb"/>
</dbReference>
<dbReference type="GO" id="GO:0016126">
    <property type="term" value="P:sterol biosynthetic process"/>
    <property type="evidence" value="ECO:0007669"/>
    <property type="project" value="UniProtKB-KW"/>
</dbReference>
<evidence type="ECO:0000256" key="3">
    <source>
        <dbReference type="ARBA" id="ARBA00012296"/>
    </source>
</evidence>
<dbReference type="Gene3D" id="3.30.230.10">
    <property type="match status" value="1"/>
</dbReference>
<keyword evidence="9 14" id="KW-0443">Lipid metabolism</keyword>
<dbReference type="GeneID" id="110795215"/>
<dbReference type="PANTHER" id="PTHR10977">
    <property type="entry name" value="DIPHOSPHOMEVALONATE DECARBOXYLASE"/>
    <property type="match status" value="1"/>
</dbReference>
<evidence type="ECO:0000256" key="4">
    <source>
        <dbReference type="ARBA" id="ARBA00022516"/>
    </source>
</evidence>
<dbReference type="PIRSF" id="PIRSF015950">
    <property type="entry name" value="Mev_P_decrbx"/>
    <property type="match status" value="1"/>
</dbReference>
<dbReference type="FunFam" id="3.30.230.10:FF:000018">
    <property type="entry name" value="Diphosphomevalonate decarboxylase"/>
    <property type="match status" value="1"/>
</dbReference>
<evidence type="ECO:0000256" key="15">
    <source>
        <dbReference type="RuleBase" id="RU363086"/>
    </source>
</evidence>
<keyword evidence="8 15" id="KW-0756">Sterol biosynthesis</keyword>
<dbReference type="RefSeq" id="XP_021855905.1">
    <property type="nucleotide sequence ID" value="XM_022000213.2"/>
</dbReference>
<dbReference type="InterPro" id="IPR036554">
    <property type="entry name" value="GHMP_kinase_C_sf"/>
</dbReference>
<dbReference type="InterPro" id="IPR005935">
    <property type="entry name" value="Mev_decarb"/>
</dbReference>
<dbReference type="OrthoDB" id="10253702at2759"/>
<evidence type="ECO:0000256" key="1">
    <source>
        <dbReference type="ARBA" id="ARBA00004275"/>
    </source>
</evidence>
<dbReference type="Gene3D" id="3.30.70.890">
    <property type="entry name" value="GHMP kinase, C-terminal domain"/>
    <property type="match status" value="1"/>
</dbReference>
<name>A0A9R0IWU6_SPIOL</name>
<dbReference type="EC" id="4.1.1.33" evidence="3 14"/>
<keyword evidence="4 15" id="KW-0444">Lipid biosynthesis</keyword>
<evidence type="ECO:0000259" key="17">
    <source>
        <dbReference type="Pfam" id="PF22700"/>
    </source>
</evidence>
<dbReference type="Pfam" id="PF22700">
    <property type="entry name" value="MVD-like_N"/>
    <property type="match status" value="1"/>
</dbReference>
<evidence type="ECO:0000256" key="9">
    <source>
        <dbReference type="ARBA" id="ARBA00023098"/>
    </source>
</evidence>
<keyword evidence="7 15" id="KW-0752">Steroid biosynthesis</keyword>
<keyword evidence="5 14" id="KW-0547">Nucleotide-binding</keyword>
<dbReference type="Proteomes" id="UP000813463">
    <property type="component" value="Chromosome 6"/>
</dbReference>
<accession>A0A9R0IWU6</accession>
<reference evidence="19" key="2">
    <citation type="submission" date="2025-08" db="UniProtKB">
        <authorList>
            <consortium name="RefSeq"/>
        </authorList>
    </citation>
    <scope>IDENTIFICATION</scope>
    <source>
        <tissue evidence="19">Leaf</tissue>
    </source>
</reference>
<evidence type="ECO:0000256" key="2">
    <source>
        <dbReference type="ARBA" id="ARBA00008831"/>
    </source>
</evidence>
<comment type="function">
    <text evidence="15">Performs the first committed step in the biosynthesis of isoprene-containing compounds such as sterols and terpenoids.</text>
</comment>
<dbReference type="SUPFAM" id="SSF55060">
    <property type="entry name" value="GHMP Kinase, C-terminal domain"/>
    <property type="match status" value="1"/>
</dbReference>
<evidence type="ECO:0000256" key="11">
    <source>
        <dbReference type="ARBA" id="ARBA00023166"/>
    </source>
</evidence>
<dbReference type="PANTHER" id="PTHR10977:SF3">
    <property type="entry name" value="DIPHOSPHOMEVALONATE DECARBOXYLASE"/>
    <property type="match status" value="1"/>
</dbReference>
<evidence type="ECO:0000313" key="18">
    <source>
        <dbReference type="Proteomes" id="UP000813463"/>
    </source>
</evidence>
<keyword evidence="18" id="KW-1185">Reference proteome</keyword>
<evidence type="ECO:0000313" key="19">
    <source>
        <dbReference type="RefSeq" id="XP_021855905.1"/>
    </source>
</evidence>
<dbReference type="InterPro" id="IPR053859">
    <property type="entry name" value="MVD-like_N"/>
</dbReference>
<dbReference type="FunFam" id="3.30.70.890:FF:000005">
    <property type="entry name" value="Diphosphomevalonate decarboxylase"/>
    <property type="match status" value="1"/>
</dbReference>
<dbReference type="InterPro" id="IPR020568">
    <property type="entry name" value="Ribosomal_Su5_D2-typ_SF"/>
</dbReference>
<keyword evidence="10" id="KW-0576">Peroxisome</keyword>
<dbReference type="AlphaFoldDB" id="A0A9R0IWU6"/>
<reference evidence="18" key="1">
    <citation type="journal article" date="2021" name="Nat. Commun.">
        <title>Genomic analyses provide insights into spinach domestication and the genetic basis of agronomic traits.</title>
        <authorList>
            <person name="Cai X."/>
            <person name="Sun X."/>
            <person name="Xu C."/>
            <person name="Sun H."/>
            <person name="Wang X."/>
            <person name="Ge C."/>
            <person name="Zhang Z."/>
            <person name="Wang Q."/>
            <person name="Fei Z."/>
            <person name="Jiao C."/>
            <person name="Wang Q."/>
        </authorList>
    </citation>
    <scope>NUCLEOTIDE SEQUENCE [LARGE SCALE GENOMIC DNA]</scope>
    <source>
        <strain evidence="18">cv. Varoflay</strain>
    </source>
</reference>
<keyword evidence="11 15" id="KW-1207">Sterol metabolism</keyword>
<protein>
    <recommendedName>
        <fullName evidence="3 14">Diphosphomevalonate decarboxylase</fullName>
        <ecNumber evidence="3 14">4.1.1.33</ecNumber>
    </recommendedName>
</protein>
<dbReference type="KEGG" id="soe:110795215"/>
<proteinExistence type="inferred from homology"/>
<dbReference type="InterPro" id="IPR014721">
    <property type="entry name" value="Ribsml_uS5_D2-typ_fold_subgr"/>
</dbReference>
<keyword evidence="6 14" id="KW-0067">ATP-binding</keyword>
<dbReference type="GO" id="GO:0005829">
    <property type="term" value="C:cytosol"/>
    <property type="evidence" value="ECO:0000318"/>
    <property type="project" value="GO_Central"/>
</dbReference>
<evidence type="ECO:0000256" key="5">
    <source>
        <dbReference type="ARBA" id="ARBA00022741"/>
    </source>
</evidence>
<sequence>MAEEAAVVTAEKSWVRIVTGQTPTNIAVIKYWGKRDENLILPINDSISVTLDPNHLCTTTTVAVSPAFDKDRMWLNGKEISLAGDRFQNCLREIRKRATDVEEEEKGIKIAKKDWENLHVHIASYNNFPTAAGLASSAAGLACLVFSLARLMNVKEDQGQLSAIARQGSGSACRSLYGGFVKWIMGKSEDGSDSFAVQVTDEKHWDDLVILIAVVSSQQKETSSTSGMRESVETSLLLKHRAQEIVPKRILQMEEAIKNKDFPSFARLTCADSNQFHATCLDTTPPIFYMNDTSHKIISIVEKWNRAETTPQVAYTFDAGPNAVLIARDRKAATQLLQRMLYYFPPGADADLNSFVVGDKSILQDAGIKEMKDVESLPLPPEYNSTQKYAGAVSYFICTRPGQGPIVLSDETQALLNPETGLPK</sequence>
<gene>
    <name evidence="19" type="primary">LOC110795215</name>
</gene>
<evidence type="ECO:0000256" key="7">
    <source>
        <dbReference type="ARBA" id="ARBA00022955"/>
    </source>
</evidence>
<evidence type="ECO:0000256" key="8">
    <source>
        <dbReference type="ARBA" id="ARBA00023011"/>
    </source>
</evidence>
<comment type="subcellular location">
    <subcellularLocation>
        <location evidence="1">Peroxisome</location>
    </subcellularLocation>
</comment>
<dbReference type="GO" id="GO:0004163">
    <property type="term" value="F:diphosphomevalonate decarboxylase activity"/>
    <property type="evidence" value="ECO:0000318"/>
    <property type="project" value="GO_Central"/>
</dbReference>
<organism evidence="18 19">
    <name type="scientific">Spinacia oleracea</name>
    <name type="common">Spinach</name>
    <dbReference type="NCBI Taxonomy" id="3562"/>
    <lineage>
        <taxon>Eukaryota</taxon>
        <taxon>Viridiplantae</taxon>
        <taxon>Streptophyta</taxon>
        <taxon>Embryophyta</taxon>
        <taxon>Tracheophyta</taxon>
        <taxon>Spermatophyta</taxon>
        <taxon>Magnoliopsida</taxon>
        <taxon>eudicotyledons</taxon>
        <taxon>Gunneridae</taxon>
        <taxon>Pentapetalae</taxon>
        <taxon>Caryophyllales</taxon>
        <taxon>Chenopodiaceae</taxon>
        <taxon>Chenopodioideae</taxon>
        <taxon>Anserineae</taxon>
        <taxon>Spinacia</taxon>
    </lineage>
</organism>
<evidence type="ECO:0000256" key="10">
    <source>
        <dbReference type="ARBA" id="ARBA00023140"/>
    </source>
</evidence>
<evidence type="ECO:0000259" key="16">
    <source>
        <dbReference type="Pfam" id="PF18376"/>
    </source>
</evidence>
<dbReference type="GO" id="GO:0005524">
    <property type="term" value="F:ATP binding"/>
    <property type="evidence" value="ECO:0007669"/>
    <property type="project" value="UniProtKB-UniRule"/>
</dbReference>
<dbReference type="GO" id="GO:0005777">
    <property type="term" value="C:peroxisome"/>
    <property type="evidence" value="ECO:0007669"/>
    <property type="project" value="UniProtKB-SubCell"/>
</dbReference>
<dbReference type="InterPro" id="IPR041431">
    <property type="entry name" value="Mvd1_C"/>
</dbReference>
<comment type="similarity">
    <text evidence="2 14 15">Belongs to the diphosphomevalonate decarboxylase family.</text>
</comment>
<dbReference type="Pfam" id="PF18376">
    <property type="entry name" value="MDD_C"/>
    <property type="match status" value="1"/>
</dbReference>
<keyword evidence="13 14" id="KW-0456">Lyase</keyword>
<dbReference type="NCBIfam" id="TIGR01240">
    <property type="entry name" value="mevDPdecarb"/>
    <property type="match status" value="1"/>
</dbReference>
<evidence type="ECO:0000256" key="14">
    <source>
        <dbReference type="PIRNR" id="PIRNR015950"/>
    </source>
</evidence>
<dbReference type="SUPFAM" id="SSF54211">
    <property type="entry name" value="Ribosomal protein S5 domain 2-like"/>
    <property type="match status" value="1"/>
</dbReference>
<evidence type="ECO:0000256" key="6">
    <source>
        <dbReference type="ARBA" id="ARBA00022840"/>
    </source>
</evidence>
<keyword evidence="12 15" id="KW-0753">Steroid metabolism</keyword>
<evidence type="ECO:0000256" key="13">
    <source>
        <dbReference type="ARBA" id="ARBA00023239"/>
    </source>
</evidence>
<dbReference type="GO" id="GO:0019287">
    <property type="term" value="P:isopentenyl diphosphate biosynthetic process, mevalonate pathway"/>
    <property type="evidence" value="ECO:0000318"/>
    <property type="project" value="GO_Central"/>
</dbReference>
<evidence type="ECO:0000256" key="12">
    <source>
        <dbReference type="ARBA" id="ARBA00023221"/>
    </source>
</evidence>